<dbReference type="EMBL" id="JAKZGO010000005">
    <property type="protein sequence ID" value="MCH7413404.1"/>
    <property type="molecule type" value="Genomic_DNA"/>
</dbReference>
<reference evidence="2" key="1">
    <citation type="submission" date="2022-03" db="EMBL/GenBank/DDBJ databases">
        <title>De novo assembled genomes of Belliella spp. (Cyclobacteriaceae) strains.</title>
        <authorList>
            <person name="Szabo A."/>
            <person name="Korponai K."/>
            <person name="Felfoldi T."/>
        </authorList>
    </citation>
    <scope>NUCLEOTIDE SEQUENCE</scope>
    <source>
        <strain evidence="2">DSM 111903</strain>
    </source>
</reference>
<evidence type="ECO:0000313" key="3">
    <source>
        <dbReference type="Proteomes" id="UP001165430"/>
    </source>
</evidence>
<feature type="signal peptide" evidence="1">
    <location>
        <begin position="1"/>
        <end position="19"/>
    </location>
</feature>
<evidence type="ECO:0000313" key="2">
    <source>
        <dbReference type="EMBL" id="MCH7413404.1"/>
    </source>
</evidence>
<sequence>MFAFLVGSAFMFSNPFLTAQSVDPLPGNHNCCPTGNGCVDRQGYEFKYDESRVASTCTVAEPEIH</sequence>
<dbReference type="Proteomes" id="UP001165430">
    <property type="component" value="Unassembled WGS sequence"/>
</dbReference>
<keyword evidence="1" id="KW-0732">Signal</keyword>
<name>A0ABS9VAE3_9BACT</name>
<evidence type="ECO:0000256" key="1">
    <source>
        <dbReference type="SAM" id="SignalP"/>
    </source>
</evidence>
<accession>A0ABS9VAE3</accession>
<proteinExistence type="predicted"/>
<protein>
    <submittedName>
        <fullName evidence="2">Uncharacterized protein</fullName>
    </submittedName>
</protein>
<comment type="caution">
    <text evidence="2">The sequence shown here is derived from an EMBL/GenBank/DDBJ whole genome shotgun (WGS) entry which is preliminary data.</text>
</comment>
<dbReference type="RefSeq" id="WP_241411140.1">
    <property type="nucleotide sequence ID" value="NZ_JAKZGO010000005.1"/>
</dbReference>
<gene>
    <name evidence="2" type="ORF">MM213_07910</name>
</gene>
<organism evidence="2 3">
    <name type="scientific">Belliella alkalica</name>
    <dbReference type="NCBI Taxonomy" id="1730871"/>
    <lineage>
        <taxon>Bacteria</taxon>
        <taxon>Pseudomonadati</taxon>
        <taxon>Bacteroidota</taxon>
        <taxon>Cytophagia</taxon>
        <taxon>Cytophagales</taxon>
        <taxon>Cyclobacteriaceae</taxon>
        <taxon>Belliella</taxon>
    </lineage>
</organism>
<feature type="chain" id="PRO_5045367847" evidence="1">
    <location>
        <begin position="20"/>
        <end position="65"/>
    </location>
</feature>
<keyword evidence="3" id="KW-1185">Reference proteome</keyword>